<protein>
    <submittedName>
        <fullName evidence="1">Uncharacterized protein</fullName>
    </submittedName>
</protein>
<name>A0A5B7FQC4_PORTR</name>
<dbReference type="EMBL" id="VSRR010009009">
    <property type="protein sequence ID" value="MPC49641.1"/>
    <property type="molecule type" value="Genomic_DNA"/>
</dbReference>
<keyword evidence="2" id="KW-1185">Reference proteome</keyword>
<organism evidence="1 2">
    <name type="scientific">Portunus trituberculatus</name>
    <name type="common">Swimming crab</name>
    <name type="synonym">Neptunus trituberculatus</name>
    <dbReference type="NCBI Taxonomy" id="210409"/>
    <lineage>
        <taxon>Eukaryota</taxon>
        <taxon>Metazoa</taxon>
        <taxon>Ecdysozoa</taxon>
        <taxon>Arthropoda</taxon>
        <taxon>Crustacea</taxon>
        <taxon>Multicrustacea</taxon>
        <taxon>Malacostraca</taxon>
        <taxon>Eumalacostraca</taxon>
        <taxon>Eucarida</taxon>
        <taxon>Decapoda</taxon>
        <taxon>Pleocyemata</taxon>
        <taxon>Brachyura</taxon>
        <taxon>Eubrachyura</taxon>
        <taxon>Portunoidea</taxon>
        <taxon>Portunidae</taxon>
        <taxon>Portuninae</taxon>
        <taxon>Portunus</taxon>
    </lineage>
</organism>
<proteinExistence type="predicted"/>
<comment type="caution">
    <text evidence="1">The sequence shown here is derived from an EMBL/GenBank/DDBJ whole genome shotgun (WGS) entry which is preliminary data.</text>
</comment>
<accession>A0A5B7FQC4</accession>
<sequence>MVTEVNKRVHPRPMVEAVGILVTSARHKPKE</sequence>
<dbReference type="AlphaFoldDB" id="A0A5B7FQC4"/>
<dbReference type="Proteomes" id="UP000324222">
    <property type="component" value="Unassembled WGS sequence"/>
</dbReference>
<gene>
    <name evidence="1" type="ORF">E2C01_043450</name>
</gene>
<evidence type="ECO:0000313" key="1">
    <source>
        <dbReference type="EMBL" id="MPC49641.1"/>
    </source>
</evidence>
<reference evidence="1 2" key="1">
    <citation type="submission" date="2019-05" db="EMBL/GenBank/DDBJ databases">
        <title>Another draft genome of Portunus trituberculatus and its Hox gene families provides insights of decapod evolution.</title>
        <authorList>
            <person name="Jeong J.-H."/>
            <person name="Song I."/>
            <person name="Kim S."/>
            <person name="Choi T."/>
            <person name="Kim D."/>
            <person name="Ryu S."/>
            <person name="Kim W."/>
        </authorList>
    </citation>
    <scope>NUCLEOTIDE SEQUENCE [LARGE SCALE GENOMIC DNA]</scope>
    <source>
        <tissue evidence="1">Muscle</tissue>
    </source>
</reference>
<evidence type="ECO:0000313" key="2">
    <source>
        <dbReference type="Proteomes" id="UP000324222"/>
    </source>
</evidence>